<sequence length="497" mass="55305">MNELIGRIPVELGSLSRLRTLYVARNNLTGSIPASFGNLSSLTHFSVRANELEGNIPEELGHIRNLYFFYISSNKLSGTIPPTLYNLSSTHVFCVTQNQLSGSLPPDLGVTLPNLVVFFGGGNRFTGPVPISLSNASRLERLGLSGNRFAGSIPTNLGRLREGNFFQGASPSLSALKGMLRMDVSHNNFSGQILDYLEKLRHLQYLNLSSNDFEGKVPQEGIFKSASAISIIGNKKLCGRSPVLLLPKCPSEDGKKQSQHFLEKQMIAILIDSVICAVLLLFLLYNYCIRKSKKHPHPHSITHPLEEQLTKISYGDLCKATDGFSSANLIGVGSYESVYKGYLDHIMKIVAVKVLNLQRQGASKSFIVECKALKNIRHRNLLKVLTVYSSIDFKGDDFKALVFAYMANGNLEQALHKCMDEQHQSKNLTLIQRLNITVDVAFALNYLHTCCEKPIVHCDLKPSNILLDDDINAHVICIWVQLLSRPSIYFRRKPDES</sequence>
<proteinExistence type="predicted"/>
<name>A0ACC2L6Z9_PERAE</name>
<dbReference type="EMBL" id="CM056815">
    <property type="protein sequence ID" value="KAJ8629209.1"/>
    <property type="molecule type" value="Genomic_DNA"/>
</dbReference>
<gene>
    <name evidence="1" type="ORF">MRB53_022532</name>
</gene>
<accession>A0ACC2L6Z9</accession>
<organism evidence="1 2">
    <name type="scientific">Persea americana</name>
    <name type="common">Avocado</name>
    <dbReference type="NCBI Taxonomy" id="3435"/>
    <lineage>
        <taxon>Eukaryota</taxon>
        <taxon>Viridiplantae</taxon>
        <taxon>Streptophyta</taxon>
        <taxon>Embryophyta</taxon>
        <taxon>Tracheophyta</taxon>
        <taxon>Spermatophyta</taxon>
        <taxon>Magnoliopsida</taxon>
        <taxon>Magnoliidae</taxon>
        <taxon>Laurales</taxon>
        <taxon>Lauraceae</taxon>
        <taxon>Persea</taxon>
    </lineage>
</organism>
<evidence type="ECO:0000313" key="1">
    <source>
        <dbReference type="EMBL" id="KAJ8629209.1"/>
    </source>
</evidence>
<reference evidence="1 2" key="1">
    <citation type="journal article" date="2022" name="Hortic Res">
        <title>A haplotype resolved chromosomal level avocado genome allows analysis of novel avocado genes.</title>
        <authorList>
            <person name="Nath O."/>
            <person name="Fletcher S.J."/>
            <person name="Hayward A."/>
            <person name="Shaw L.M."/>
            <person name="Masouleh A.K."/>
            <person name="Furtado A."/>
            <person name="Henry R.J."/>
            <person name="Mitter N."/>
        </authorList>
    </citation>
    <scope>NUCLEOTIDE SEQUENCE [LARGE SCALE GENOMIC DNA]</scope>
    <source>
        <strain evidence="2">cv. Hass</strain>
    </source>
</reference>
<keyword evidence="2" id="KW-1185">Reference proteome</keyword>
<protein>
    <submittedName>
        <fullName evidence="1">Uncharacterized protein</fullName>
    </submittedName>
</protein>
<evidence type="ECO:0000313" key="2">
    <source>
        <dbReference type="Proteomes" id="UP001234297"/>
    </source>
</evidence>
<comment type="caution">
    <text evidence="1">The sequence shown here is derived from an EMBL/GenBank/DDBJ whole genome shotgun (WGS) entry which is preliminary data.</text>
</comment>
<dbReference type="Proteomes" id="UP001234297">
    <property type="component" value="Chromosome 7"/>
</dbReference>